<evidence type="ECO:0000259" key="5">
    <source>
        <dbReference type="SMART" id="SM00479"/>
    </source>
</evidence>
<dbReference type="EMBL" id="LJBN01000225">
    <property type="protein sequence ID" value="OOQ82224.1"/>
    <property type="molecule type" value="Genomic_DNA"/>
</dbReference>
<dbReference type="Pfam" id="PF00929">
    <property type="entry name" value="RNase_T"/>
    <property type="match status" value="1"/>
</dbReference>
<keyword evidence="1" id="KW-0540">Nuclease</keyword>
<feature type="region of interest" description="Disordered" evidence="4">
    <location>
        <begin position="412"/>
        <end position="436"/>
    </location>
</feature>
<dbReference type="GO" id="GO:0003676">
    <property type="term" value="F:nucleic acid binding"/>
    <property type="evidence" value="ECO:0007669"/>
    <property type="project" value="InterPro"/>
</dbReference>
<dbReference type="InterPro" id="IPR012337">
    <property type="entry name" value="RNaseH-like_sf"/>
</dbReference>
<dbReference type="InterPro" id="IPR047021">
    <property type="entry name" value="REXO1/3/4-like"/>
</dbReference>
<dbReference type="GO" id="GO:0005634">
    <property type="term" value="C:nucleus"/>
    <property type="evidence" value="ECO:0007669"/>
    <property type="project" value="TreeGrafter"/>
</dbReference>
<evidence type="ECO:0000313" key="7">
    <source>
        <dbReference type="Proteomes" id="UP000190744"/>
    </source>
</evidence>
<evidence type="ECO:0000256" key="1">
    <source>
        <dbReference type="ARBA" id="ARBA00022722"/>
    </source>
</evidence>
<keyword evidence="3" id="KW-0269">Exonuclease</keyword>
<dbReference type="PANTHER" id="PTHR12801">
    <property type="entry name" value="RNA EXONUCLEASE REXO1 / RECO3 FAMILY MEMBER-RELATED"/>
    <property type="match status" value="1"/>
</dbReference>
<feature type="compositionally biased region" description="Basic residues" evidence="4">
    <location>
        <begin position="414"/>
        <end position="427"/>
    </location>
</feature>
<dbReference type="Gene3D" id="3.30.420.10">
    <property type="entry name" value="Ribonuclease H-like superfamily/Ribonuclease H"/>
    <property type="match status" value="1"/>
</dbReference>
<dbReference type="SMART" id="SM00479">
    <property type="entry name" value="EXOIII"/>
    <property type="match status" value="1"/>
</dbReference>
<evidence type="ECO:0000256" key="2">
    <source>
        <dbReference type="ARBA" id="ARBA00022801"/>
    </source>
</evidence>
<dbReference type="GO" id="GO:0000027">
    <property type="term" value="P:ribosomal large subunit assembly"/>
    <property type="evidence" value="ECO:0007669"/>
    <property type="project" value="TreeGrafter"/>
</dbReference>
<name>A0A1S9R9M9_PENBI</name>
<reference evidence="7" key="1">
    <citation type="submission" date="2015-09" db="EMBL/GenBank/DDBJ databases">
        <authorList>
            <person name="Fill T.P."/>
            <person name="Baretta J.F."/>
            <person name="de Almeida L.G."/>
            <person name="Rocha M."/>
            <person name="de Souza D.H."/>
            <person name="Malavazi I."/>
            <person name="Cerdeira L.T."/>
            <person name="Hong H."/>
            <person name="Samborskyy M."/>
            <person name="de Vasconcelos A.T."/>
            <person name="Leadlay P."/>
            <person name="Rodrigues-Filho E."/>
        </authorList>
    </citation>
    <scope>NUCLEOTIDE SEQUENCE [LARGE SCALE GENOMIC DNA]</scope>
    <source>
        <strain evidence="7">LaBioMMi 136</strain>
    </source>
</reference>
<evidence type="ECO:0000256" key="4">
    <source>
        <dbReference type="SAM" id="MobiDB-lite"/>
    </source>
</evidence>
<accession>A0A1S9R9M9</accession>
<dbReference type="CDD" id="cd06137">
    <property type="entry name" value="DEDDh_RNase"/>
    <property type="match status" value="1"/>
</dbReference>
<dbReference type="AlphaFoldDB" id="A0A1S9R9M9"/>
<gene>
    <name evidence="6" type="ORF">PEBR_39773</name>
</gene>
<evidence type="ECO:0000256" key="3">
    <source>
        <dbReference type="ARBA" id="ARBA00022839"/>
    </source>
</evidence>
<organism evidence="6 7">
    <name type="scientific">Penicillium brasilianum</name>
    <dbReference type="NCBI Taxonomy" id="104259"/>
    <lineage>
        <taxon>Eukaryota</taxon>
        <taxon>Fungi</taxon>
        <taxon>Dikarya</taxon>
        <taxon>Ascomycota</taxon>
        <taxon>Pezizomycotina</taxon>
        <taxon>Eurotiomycetes</taxon>
        <taxon>Eurotiomycetidae</taxon>
        <taxon>Eurotiales</taxon>
        <taxon>Aspergillaceae</taxon>
        <taxon>Penicillium</taxon>
    </lineage>
</organism>
<dbReference type="InterPro" id="IPR036397">
    <property type="entry name" value="RNaseH_sf"/>
</dbReference>
<dbReference type="GO" id="GO:0004527">
    <property type="term" value="F:exonuclease activity"/>
    <property type="evidence" value="ECO:0007669"/>
    <property type="project" value="UniProtKB-KW"/>
</dbReference>
<dbReference type="GO" id="GO:0006364">
    <property type="term" value="P:rRNA processing"/>
    <property type="evidence" value="ECO:0007669"/>
    <property type="project" value="TreeGrafter"/>
</dbReference>
<dbReference type="PANTHER" id="PTHR12801:SF114">
    <property type="entry name" value="EXONUCLEASE, PUTATIVE (AFU_ORTHOLOGUE AFUA_7G00870)-RELATED"/>
    <property type="match status" value="1"/>
</dbReference>
<dbReference type="SUPFAM" id="SSF53098">
    <property type="entry name" value="Ribonuclease H-like"/>
    <property type="match status" value="1"/>
</dbReference>
<protein>
    <recommendedName>
        <fullName evidence="5">Exonuclease domain-containing protein</fullName>
    </recommendedName>
</protein>
<proteinExistence type="predicted"/>
<evidence type="ECO:0000313" key="6">
    <source>
        <dbReference type="EMBL" id="OOQ82224.1"/>
    </source>
</evidence>
<feature type="domain" description="Exonuclease" evidence="5">
    <location>
        <begin position="223"/>
        <end position="398"/>
    </location>
</feature>
<dbReference type="Proteomes" id="UP000190744">
    <property type="component" value="Unassembled WGS sequence"/>
</dbReference>
<sequence length="473" mass="53672">MVASAYFPCPGCERTNFGSLAEVKNHFYQKSHHLFCPICRKVFKDALAVIQHYHKSKCAPKNTSIITQYVPRPSLPGKDVRRTSPEKALQPYEHRMSISYDHGSSSFSPSETPNAFQESRIPGTWSVDISLACPMLTFNATEALPGVEFGVPGYITVLDPLEQSLILRYLRSRCHPWSRLQTEKYIIGPGSIRNKQRPSKGTIPTYEFRETPPLDRQTGGSCQAIAIDCEMVGVRHGRQALAFLSAVDVLTGRLLISRYVVPSEEVVDWRSKISGITEDIMTSAVCSGAAFNNWREARDKLWELMDDSTILVGQSLNFDLEVLGICHAKIVDTAILTAETVFPSIISTEPLPRLWSLKSLARDFLSLEIQNSTLGHNAVEDAYAARDIAIWCIRNPEELKLWAESARRQEEERKRRKDLQRHRKGKSKQNLPASRTTRVWRYDAQYDDDFDDFRLSDLAEELGWPEGYDPWSD</sequence>
<keyword evidence="2" id="KW-0378">Hydrolase</keyword>
<comment type="caution">
    <text evidence="6">The sequence shown here is derived from an EMBL/GenBank/DDBJ whole genome shotgun (WGS) entry which is preliminary data.</text>
</comment>
<dbReference type="InterPro" id="IPR013520">
    <property type="entry name" value="Ribonucl_H"/>
</dbReference>